<reference evidence="1 2" key="1">
    <citation type="submission" date="2016-04" db="EMBL/GenBank/DDBJ databases">
        <title>Complete genome sequence of Fictibacillus phosphorivorans G25-29, a strain toxic to nematodes.</title>
        <authorList>
            <person name="Zheng Z."/>
        </authorList>
    </citation>
    <scope>NUCLEOTIDE SEQUENCE [LARGE SCALE GENOMIC DNA]</scope>
    <source>
        <strain evidence="1 2">G25-29</strain>
    </source>
</reference>
<organism evidence="1 2">
    <name type="scientific">Fictibacillus phosphorivorans</name>
    <dbReference type="NCBI Taxonomy" id="1221500"/>
    <lineage>
        <taxon>Bacteria</taxon>
        <taxon>Bacillati</taxon>
        <taxon>Bacillota</taxon>
        <taxon>Bacilli</taxon>
        <taxon>Bacillales</taxon>
        <taxon>Fictibacillaceae</taxon>
        <taxon>Fictibacillus</taxon>
    </lineage>
</organism>
<sequence length="65" mass="7402">MEANKRWLSIPKEIRSRLINNVFCTNCSDVTTIESFTIEDARFGVVLKGKCKKCGHEVARVIESE</sequence>
<dbReference type="AlphaFoldDB" id="A0A168VR10"/>
<dbReference type="Proteomes" id="UP000076623">
    <property type="component" value="Chromosome"/>
</dbReference>
<accession>A0A168VR10</accession>
<evidence type="ECO:0000313" key="2">
    <source>
        <dbReference type="Proteomes" id="UP000076623"/>
    </source>
</evidence>
<proteinExistence type="predicted"/>
<keyword evidence="2" id="KW-1185">Reference proteome</keyword>
<evidence type="ECO:0000313" key="1">
    <source>
        <dbReference type="EMBL" id="ANC75605.1"/>
    </source>
</evidence>
<dbReference type="KEGG" id="fpn:ABE65_001595"/>
<protein>
    <submittedName>
        <fullName evidence="1">Uncharacterized protein</fullName>
    </submittedName>
</protein>
<name>A0A168VR10_9BACL</name>
<dbReference type="STRING" id="1221500.ABE65_001595"/>
<gene>
    <name evidence="1" type="ORF">ABE65_001595</name>
</gene>
<dbReference type="EMBL" id="CP015378">
    <property type="protein sequence ID" value="ANC75605.1"/>
    <property type="molecule type" value="Genomic_DNA"/>
</dbReference>